<feature type="region of interest" description="Disordered" evidence="1">
    <location>
        <begin position="191"/>
        <end position="231"/>
    </location>
</feature>
<sequence>MMVSLALRSETIRPEASTMSVIHNYLSDNGFVDGPSYSHKDVTTFHDKDSGQWIIKNKSDHWVSYIAFEKQGTRPTLRGLLESQGTLKLGKDYGEPEVAVGPTAAYHAGLRVRSENNQWLVENTLQTPLWCHVKLVCKTEDEEEYTHINLFSGTLGPKSTSPITIHYQFPSKESGLLNHFQLYTKNQTPTVLSGKPSSYTPNTTASAVNDSSFASLPGPSEPNGGLLTDPLHSNSGSFPVGVPIAKPSVLVTSALLTAAPATATARSNSSIDSDNSKNKQNQGYNNTMAQHPVLSGSMAISLPTPVTPYIPPQATQPPSPASGVATSSSPSPTTVLEVVTAGEVMPTPTTSTTYVYAPILPHLPVALPHPQVLLVITSHHHAQASTMSVIHNYLSDNGFVDGPSYSHKDVITLRDKDSGQWIIKNKSDHWVSYIAFEKQGTRPTLRGLLESQETLKLGQDYGEPEVAVGPTAAYHAGLRVRSENNQWLVENTLRTPLWCHVKLVCKTEDEEEYTHINLFSGTLGPKSTSPITIHYQFPPKSQDCSITFNYIQKSLQIHPVIHRDSPECSV</sequence>
<name>A0A2S4VA85_9BASI</name>
<accession>A0A2S4VA85</accession>
<comment type="caution">
    <text evidence="2">The sequence shown here is derived from an EMBL/GenBank/DDBJ whole genome shotgun (WGS) entry which is preliminary data.</text>
</comment>
<evidence type="ECO:0000256" key="1">
    <source>
        <dbReference type="SAM" id="MobiDB-lite"/>
    </source>
</evidence>
<evidence type="ECO:0000313" key="3">
    <source>
        <dbReference type="Proteomes" id="UP000239156"/>
    </source>
</evidence>
<dbReference type="VEuPathDB" id="FungiDB:PSTT_09003"/>
<dbReference type="EMBL" id="PKSL01000087">
    <property type="protein sequence ID" value="POW06398.1"/>
    <property type="molecule type" value="Genomic_DNA"/>
</dbReference>
<feature type="compositionally biased region" description="Low complexity" evidence="1">
    <location>
        <begin position="261"/>
        <end position="281"/>
    </location>
</feature>
<dbReference type="AlphaFoldDB" id="A0A2S4VA85"/>
<feature type="region of interest" description="Disordered" evidence="1">
    <location>
        <begin position="261"/>
        <end position="287"/>
    </location>
</feature>
<feature type="compositionally biased region" description="Pro residues" evidence="1">
    <location>
        <begin position="311"/>
        <end position="320"/>
    </location>
</feature>
<feature type="compositionally biased region" description="Low complexity" evidence="1">
    <location>
        <begin position="321"/>
        <end position="330"/>
    </location>
</feature>
<gene>
    <name evidence="2" type="ORF">PSTT_09003</name>
</gene>
<dbReference type="VEuPathDB" id="FungiDB:PSHT_00559"/>
<proteinExistence type="predicted"/>
<dbReference type="VEuPathDB" id="FungiDB:PSHT_00554"/>
<protein>
    <submittedName>
        <fullName evidence="2">Uncharacterized protein</fullName>
    </submittedName>
</protein>
<keyword evidence="3" id="KW-1185">Reference proteome</keyword>
<feature type="region of interest" description="Disordered" evidence="1">
    <location>
        <begin position="311"/>
        <end position="330"/>
    </location>
</feature>
<evidence type="ECO:0000313" key="2">
    <source>
        <dbReference type="EMBL" id="POW06398.1"/>
    </source>
</evidence>
<feature type="compositionally biased region" description="Polar residues" evidence="1">
    <location>
        <begin position="191"/>
        <end position="214"/>
    </location>
</feature>
<dbReference type="VEuPathDB" id="FungiDB:PSHT_00557"/>
<reference evidence="2" key="1">
    <citation type="submission" date="2017-12" db="EMBL/GenBank/DDBJ databases">
        <title>Gene loss provides genomic basis for host adaptation in cereal stripe rust fungi.</title>
        <authorList>
            <person name="Xia C."/>
        </authorList>
    </citation>
    <scope>NUCLEOTIDE SEQUENCE [LARGE SCALE GENOMIC DNA]</scope>
    <source>
        <strain evidence="2">93-210</strain>
    </source>
</reference>
<dbReference type="Proteomes" id="UP000239156">
    <property type="component" value="Unassembled WGS sequence"/>
</dbReference>
<organism evidence="2 3">
    <name type="scientific">Puccinia striiformis</name>
    <dbReference type="NCBI Taxonomy" id="27350"/>
    <lineage>
        <taxon>Eukaryota</taxon>
        <taxon>Fungi</taxon>
        <taxon>Dikarya</taxon>
        <taxon>Basidiomycota</taxon>
        <taxon>Pucciniomycotina</taxon>
        <taxon>Pucciniomycetes</taxon>
        <taxon>Pucciniales</taxon>
        <taxon>Pucciniaceae</taxon>
        <taxon>Puccinia</taxon>
    </lineage>
</organism>